<evidence type="ECO:0000313" key="1">
    <source>
        <dbReference type="EMBL" id="KAK9829817.1"/>
    </source>
</evidence>
<dbReference type="Gene3D" id="3.40.50.1000">
    <property type="entry name" value="HAD superfamily/HAD-like"/>
    <property type="match status" value="1"/>
</dbReference>
<dbReference type="NCBIfam" id="TIGR00099">
    <property type="entry name" value="Cof-subfamily"/>
    <property type="match status" value="1"/>
</dbReference>
<protein>
    <recommendedName>
        <fullName evidence="3">Haloacid dehalogenase-like hydrolase</fullName>
    </recommendedName>
</protein>
<dbReference type="SFLD" id="SFLDG01140">
    <property type="entry name" value="C2.B:_Phosphomannomutase_and_P"/>
    <property type="match status" value="1"/>
</dbReference>
<dbReference type="SFLD" id="SFLDG01144">
    <property type="entry name" value="C2.B.4:_PGP_Like"/>
    <property type="match status" value="1"/>
</dbReference>
<dbReference type="Pfam" id="PF08282">
    <property type="entry name" value="Hydrolase_3"/>
    <property type="match status" value="1"/>
</dbReference>
<evidence type="ECO:0000313" key="2">
    <source>
        <dbReference type="Proteomes" id="UP001489004"/>
    </source>
</evidence>
<dbReference type="InterPro" id="IPR023214">
    <property type="entry name" value="HAD_sf"/>
</dbReference>
<name>A0AAW1R8Z1_9CHLO</name>
<organism evidence="1 2">
    <name type="scientific">[Myrmecia] bisecta</name>
    <dbReference type="NCBI Taxonomy" id="41462"/>
    <lineage>
        <taxon>Eukaryota</taxon>
        <taxon>Viridiplantae</taxon>
        <taxon>Chlorophyta</taxon>
        <taxon>core chlorophytes</taxon>
        <taxon>Trebouxiophyceae</taxon>
        <taxon>Trebouxiales</taxon>
        <taxon>Trebouxiaceae</taxon>
        <taxon>Myrmecia</taxon>
    </lineage>
</organism>
<sequence length="273" mass="29125">MGADTGRKYDLIATDVDGTLCNSKHQLTSRTETAIRRAAALGVPTVVATGKAKGPWSKTILPRIGSPSPGVFSQGLLVYGADGSLLYSECMDIDVAEDCIRFAEEHGLSLAAYTNDRIICAEQDEHTDRLIPYGEPVPEPVGPLRDVLQEVPIQKFIYICSQERLDKVRPAAEQLLGSRCHLTVALTGMLEVLPAGASKGRGLERLLKHLGIPAERVMAVGDGENDLEMLQMVGLGVAMGNAGEKVKSAANAVTATNDEDGLAQAIERYILSG</sequence>
<dbReference type="InterPro" id="IPR036412">
    <property type="entry name" value="HAD-like_sf"/>
</dbReference>
<reference evidence="1 2" key="1">
    <citation type="journal article" date="2024" name="Nat. Commun.">
        <title>Phylogenomics reveals the evolutionary origins of lichenization in chlorophyte algae.</title>
        <authorList>
            <person name="Puginier C."/>
            <person name="Libourel C."/>
            <person name="Otte J."/>
            <person name="Skaloud P."/>
            <person name="Haon M."/>
            <person name="Grisel S."/>
            <person name="Petersen M."/>
            <person name="Berrin J.G."/>
            <person name="Delaux P.M."/>
            <person name="Dal Grande F."/>
            <person name="Keller J."/>
        </authorList>
    </citation>
    <scope>NUCLEOTIDE SEQUENCE [LARGE SCALE GENOMIC DNA]</scope>
    <source>
        <strain evidence="1 2">SAG 2043</strain>
    </source>
</reference>
<accession>A0AAW1R8Z1</accession>
<dbReference type="GO" id="GO:0000287">
    <property type="term" value="F:magnesium ion binding"/>
    <property type="evidence" value="ECO:0007669"/>
    <property type="project" value="TreeGrafter"/>
</dbReference>
<gene>
    <name evidence="1" type="ORF">WJX72_008049</name>
</gene>
<dbReference type="InterPro" id="IPR006379">
    <property type="entry name" value="HAD-SF_hydro_IIB"/>
</dbReference>
<dbReference type="PANTHER" id="PTHR10000:SF8">
    <property type="entry name" value="HAD SUPERFAMILY HYDROLASE-LIKE, TYPE 3"/>
    <property type="match status" value="1"/>
</dbReference>
<keyword evidence="2" id="KW-1185">Reference proteome</keyword>
<dbReference type="Gene3D" id="3.30.1240.10">
    <property type="match status" value="1"/>
</dbReference>
<dbReference type="InterPro" id="IPR000150">
    <property type="entry name" value="Cof"/>
</dbReference>
<dbReference type="PROSITE" id="PS01229">
    <property type="entry name" value="COF_2"/>
    <property type="match status" value="1"/>
</dbReference>
<dbReference type="GO" id="GO:0016791">
    <property type="term" value="F:phosphatase activity"/>
    <property type="evidence" value="ECO:0007669"/>
    <property type="project" value="TreeGrafter"/>
</dbReference>
<dbReference type="GO" id="GO:0005829">
    <property type="term" value="C:cytosol"/>
    <property type="evidence" value="ECO:0007669"/>
    <property type="project" value="TreeGrafter"/>
</dbReference>
<dbReference type="EMBL" id="JALJOR010000001">
    <property type="protein sequence ID" value="KAK9829817.1"/>
    <property type="molecule type" value="Genomic_DNA"/>
</dbReference>
<comment type="caution">
    <text evidence="1">The sequence shown here is derived from an EMBL/GenBank/DDBJ whole genome shotgun (WGS) entry which is preliminary data.</text>
</comment>
<dbReference type="PANTHER" id="PTHR10000">
    <property type="entry name" value="PHOSPHOSERINE PHOSPHATASE"/>
    <property type="match status" value="1"/>
</dbReference>
<dbReference type="CDD" id="cd07516">
    <property type="entry name" value="HAD_Pase"/>
    <property type="match status" value="1"/>
</dbReference>
<dbReference type="AlphaFoldDB" id="A0AAW1R8Z1"/>
<dbReference type="NCBIfam" id="TIGR01484">
    <property type="entry name" value="HAD-SF-IIB"/>
    <property type="match status" value="1"/>
</dbReference>
<dbReference type="Proteomes" id="UP001489004">
    <property type="component" value="Unassembled WGS sequence"/>
</dbReference>
<dbReference type="SFLD" id="SFLDS00003">
    <property type="entry name" value="Haloacid_Dehalogenase"/>
    <property type="match status" value="1"/>
</dbReference>
<dbReference type="SUPFAM" id="SSF56784">
    <property type="entry name" value="HAD-like"/>
    <property type="match status" value="1"/>
</dbReference>
<proteinExistence type="predicted"/>
<evidence type="ECO:0008006" key="3">
    <source>
        <dbReference type="Google" id="ProtNLM"/>
    </source>
</evidence>